<reference evidence="2 3" key="1">
    <citation type="submission" date="2016-10" db="EMBL/GenBank/DDBJ databases">
        <authorList>
            <person name="de Groot N.N."/>
        </authorList>
    </citation>
    <scope>NUCLEOTIDE SEQUENCE [LARGE SCALE GENOMIC DNA]</scope>
    <source>
        <strain evidence="2 3">MT12</strain>
    </source>
</reference>
<dbReference type="Proteomes" id="UP000198992">
    <property type="component" value="Unassembled WGS sequence"/>
</dbReference>
<dbReference type="InterPro" id="IPR011486">
    <property type="entry name" value="BBP2"/>
</dbReference>
<evidence type="ECO:0000313" key="2">
    <source>
        <dbReference type="EMBL" id="SEC92671.1"/>
    </source>
</evidence>
<dbReference type="Pfam" id="PF07642">
    <property type="entry name" value="BBP2"/>
    <property type="match status" value="1"/>
</dbReference>
<proteinExistence type="predicted"/>
<organism evidence="2 3">
    <name type="scientific">Bradyrhizobium erythrophlei</name>
    <dbReference type="NCBI Taxonomy" id="1437360"/>
    <lineage>
        <taxon>Bacteria</taxon>
        <taxon>Pseudomonadati</taxon>
        <taxon>Pseudomonadota</taxon>
        <taxon>Alphaproteobacteria</taxon>
        <taxon>Hyphomicrobiales</taxon>
        <taxon>Nitrobacteraceae</taxon>
        <taxon>Bradyrhizobium</taxon>
    </lineage>
</organism>
<sequence>MKARGDPYRLFLNAPRMMTQTLQASALEASVAISWGKIMKRLFLAGVSLAAVSLLNAAHAADANPPLLKAPAAACDPYKNYSCLDGYLGSDFFSRFVNYYRLEWGHDAAPSDPKAPPSRRDYWPATPQSTPPMPFADWPYGGSTNIGDTRPGSVDSPLMAALGNTPAGQWMNDAHIQVYGWINAGGNLSNNTVRGGNSPAAYDYNPNTVQLDQAVVYIERLPDTVQKDHVDWGFRLAPIYGENYRYTTAYGLWSNQLLNQNKNNGYDLPMAYGEVFVPQVLEGLMFRFGRYISIPDIEAQLAPNNYMYTHSMTYTFDNYTNTGLNTTLAVTKNWMLQLGLTVGTEAMPWHVGQKIDNPAPNPLFPYSTMLKDPGAQPSVSVGVRYTTDSGNDGVYVVANGINNGTWGYNNLQWYGLTYYHKFNEQWHISFETYNEHQNNVLNANNPAALASFLAGGTPFSPQQMPFNSPFLAQCSNAAVFSCTASVQTFLTYISYKPTPLDNISYRLEWFDDQQGQRTGVKTRYVETGIGWQHWFSPQIEIRPEVSYYRALDAPAFNGNANLGIAPNKKDALIGSADIIIHF</sequence>
<dbReference type="EMBL" id="FNTH01000001">
    <property type="protein sequence ID" value="SEC92671.1"/>
    <property type="molecule type" value="Genomic_DNA"/>
</dbReference>
<dbReference type="AlphaFoldDB" id="A0A1H4WJ41"/>
<gene>
    <name evidence="2" type="ORF">SAMN05444164_3122</name>
</gene>
<feature type="region of interest" description="Disordered" evidence="1">
    <location>
        <begin position="109"/>
        <end position="128"/>
    </location>
</feature>
<accession>A0A1H4WJ41</accession>
<name>A0A1H4WJ41_9BRAD</name>
<evidence type="ECO:0000313" key="3">
    <source>
        <dbReference type="Proteomes" id="UP000198992"/>
    </source>
</evidence>
<protein>
    <submittedName>
        <fullName evidence="2">Putative beta-barrel porin-2, OmpL-like. bbp2</fullName>
    </submittedName>
</protein>
<evidence type="ECO:0000256" key="1">
    <source>
        <dbReference type="SAM" id="MobiDB-lite"/>
    </source>
</evidence>